<dbReference type="AlphaFoldDB" id="A0A080LS39"/>
<accession>A0A080LS39</accession>
<dbReference type="Proteomes" id="UP000020077">
    <property type="component" value="Unassembled WGS sequence"/>
</dbReference>
<evidence type="ECO:0000313" key="8">
    <source>
        <dbReference type="Proteomes" id="UP000020077"/>
    </source>
</evidence>
<comment type="caution">
    <text evidence="7">The sequence shown here is derived from an EMBL/GenBank/DDBJ whole genome shotgun (WGS) entry which is preliminary data.</text>
</comment>
<keyword evidence="2" id="KW-1003">Cell membrane</keyword>
<name>A0A080LS39_9PROT</name>
<proteinExistence type="predicted"/>
<evidence type="ECO:0000256" key="2">
    <source>
        <dbReference type="ARBA" id="ARBA00022475"/>
    </source>
</evidence>
<evidence type="ECO:0000256" key="3">
    <source>
        <dbReference type="ARBA" id="ARBA00022692"/>
    </source>
</evidence>
<evidence type="ECO:0000256" key="4">
    <source>
        <dbReference type="ARBA" id="ARBA00022989"/>
    </source>
</evidence>
<dbReference type="EMBL" id="JDVG02000590">
    <property type="protein sequence ID" value="KFB71152.1"/>
    <property type="molecule type" value="Genomic_DNA"/>
</dbReference>
<evidence type="ECO:0000313" key="7">
    <source>
        <dbReference type="EMBL" id="KFB71152.1"/>
    </source>
</evidence>
<evidence type="ECO:0000256" key="1">
    <source>
        <dbReference type="ARBA" id="ARBA00004651"/>
    </source>
</evidence>
<feature type="domain" description="Single Cache" evidence="6">
    <location>
        <begin position="48"/>
        <end position="135"/>
    </location>
</feature>
<keyword evidence="3" id="KW-0812">Transmembrane</keyword>
<dbReference type="InterPro" id="IPR033480">
    <property type="entry name" value="sCache_2"/>
</dbReference>
<reference evidence="7 8" key="1">
    <citation type="submission" date="2014-02" db="EMBL/GenBank/DDBJ databases">
        <title>Expanding our view of genomic diversity in Candidatus Accumulibacter clades.</title>
        <authorList>
            <person name="Skennerton C.T."/>
            <person name="Barr J.J."/>
            <person name="Slater F.R."/>
            <person name="Bond P.L."/>
            <person name="Tyson G.W."/>
        </authorList>
    </citation>
    <scope>NUCLEOTIDE SEQUENCE [LARGE SCALE GENOMIC DNA]</scope>
    <source>
        <strain evidence="8">BA-91</strain>
    </source>
</reference>
<comment type="subcellular location">
    <subcellularLocation>
        <location evidence="1">Cell membrane</location>
        <topology evidence="1">Multi-pass membrane protein</topology>
    </subcellularLocation>
</comment>
<keyword evidence="4" id="KW-1133">Transmembrane helix</keyword>
<gene>
    <name evidence="7" type="primary">mcp4_6</name>
    <name evidence="7" type="ORF">AW09_003730</name>
</gene>
<dbReference type="SMART" id="SM01049">
    <property type="entry name" value="Cache_2"/>
    <property type="match status" value="1"/>
</dbReference>
<evidence type="ECO:0000259" key="6">
    <source>
        <dbReference type="SMART" id="SM01049"/>
    </source>
</evidence>
<protein>
    <submittedName>
        <fullName evidence="7">Methyl-accepting chemotaxis protein 4</fullName>
    </submittedName>
</protein>
<dbReference type="Gene3D" id="3.30.450.20">
    <property type="entry name" value="PAS domain"/>
    <property type="match status" value="1"/>
</dbReference>
<sequence length="211" mass="23294">MESSDGRHRVTIVLTFHTSEQKKEKREMKFATTIGLMGMLLACGVARAAAPTEADVASAEETVNKVRAAARLLHEKGSSAYADFNQKDGKWVWKDSYVFVFDCRKDRMIAHPMRPDLVGKPILQITDNAGKYIFKELCKAGSEPRGGWVEYSWPKPGAGRLSRKISYATTADISFATGIQVSAGIYDEGITLPELAKVLEKMSDPAKYPAM</sequence>
<evidence type="ECO:0000256" key="5">
    <source>
        <dbReference type="ARBA" id="ARBA00023136"/>
    </source>
</evidence>
<dbReference type="GO" id="GO:0005886">
    <property type="term" value="C:plasma membrane"/>
    <property type="evidence" value="ECO:0007669"/>
    <property type="project" value="UniProtKB-SubCell"/>
</dbReference>
<organism evidence="7 8">
    <name type="scientific">Candidatus Accumulibacter phosphatis</name>
    <dbReference type="NCBI Taxonomy" id="327160"/>
    <lineage>
        <taxon>Bacteria</taxon>
        <taxon>Pseudomonadati</taxon>
        <taxon>Pseudomonadota</taxon>
        <taxon>Betaproteobacteria</taxon>
        <taxon>Candidatus Accumulibacter</taxon>
    </lineage>
</organism>
<dbReference type="Pfam" id="PF17200">
    <property type="entry name" value="sCache_2"/>
    <property type="match status" value="1"/>
</dbReference>
<keyword evidence="5" id="KW-0472">Membrane</keyword>